<evidence type="ECO:0000256" key="1">
    <source>
        <dbReference type="SAM" id="MobiDB-lite"/>
    </source>
</evidence>
<dbReference type="SUPFAM" id="SSF55785">
    <property type="entry name" value="PYP-like sensor domain (PAS domain)"/>
    <property type="match status" value="1"/>
</dbReference>
<dbReference type="EMBL" id="AZHW01000549">
    <property type="protein sequence ID" value="ETW98493.1"/>
    <property type="molecule type" value="Genomic_DNA"/>
</dbReference>
<protein>
    <submittedName>
        <fullName evidence="2">Uncharacterized protein</fullName>
    </submittedName>
</protein>
<dbReference type="AlphaFoldDB" id="W4LK62"/>
<comment type="caution">
    <text evidence="2">The sequence shown here is derived from an EMBL/GenBank/DDBJ whole genome shotgun (WGS) entry which is preliminary data.</text>
</comment>
<accession>W4LK62</accession>
<feature type="region of interest" description="Disordered" evidence="1">
    <location>
        <begin position="177"/>
        <end position="201"/>
    </location>
</feature>
<reference evidence="2 3" key="1">
    <citation type="journal article" date="2014" name="Nature">
        <title>An environmental bacterial taxon with a large and distinct metabolic repertoire.</title>
        <authorList>
            <person name="Wilson M.C."/>
            <person name="Mori T."/>
            <person name="Ruckert C."/>
            <person name="Uria A.R."/>
            <person name="Helf M.J."/>
            <person name="Takada K."/>
            <person name="Gernert C."/>
            <person name="Steffens U.A."/>
            <person name="Heycke N."/>
            <person name="Schmitt S."/>
            <person name="Rinke C."/>
            <person name="Helfrich E.J."/>
            <person name="Brachmann A.O."/>
            <person name="Gurgui C."/>
            <person name="Wakimoto T."/>
            <person name="Kracht M."/>
            <person name="Crusemann M."/>
            <person name="Hentschel U."/>
            <person name="Abe I."/>
            <person name="Matsunaga S."/>
            <person name="Kalinowski J."/>
            <person name="Takeyama H."/>
            <person name="Piel J."/>
        </authorList>
    </citation>
    <scope>NUCLEOTIDE SEQUENCE [LARGE SCALE GENOMIC DNA]</scope>
    <source>
        <strain evidence="3">TSY1</strain>
    </source>
</reference>
<evidence type="ECO:0000313" key="2">
    <source>
        <dbReference type="EMBL" id="ETW98493.1"/>
    </source>
</evidence>
<dbReference type="HOGENOM" id="CLU_1014466_0_0_7"/>
<dbReference type="Proteomes" id="UP000019141">
    <property type="component" value="Unassembled WGS sequence"/>
</dbReference>
<keyword evidence="3" id="KW-1185">Reference proteome</keyword>
<dbReference type="Gene3D" id="3.30.450.20">
    <property type="entry name" value="PAS domain"/>
    <property type="match status" value="1"/>
</dbReference>
<gene>
    <name evidence="2" type="ORF">ETSY1_18495</name>
</gene>
<sequence>MTISKYVWMPPSIADAQIVCATAAAAAIYGYGSPRELEGRFLSQTMDEEDMRRGSLYSLARRHGHGAPTEYVTRIRRPNTDYVYVNKKVTQIESNDSIWWVTELTEALPPPSPLYKPTPQELDLSNQDVIAYLGTMTMSGLEALITHRISGAIGLSDLTNSSMHNIIFALRKSRRKTDDSDRPEAVPDILGDPVTLGPGESRQLPDDRWLHRCGRCSSIWMSQQALKMKPVAGRTELRWDIWHNLWEPSVSH</sequence>
<name>W4LK62_ENTF1</name>
<evidence type="ECO:0000313" key="3">
    <source>
        <dbReference type="Proteomes" id="UP000019141"/>
    </source>
</evidence>
<dbReference type="InterPro" id="IPR035965">
    <property type="entry name" value="PAS-like_dom_sf"/>
</dbReference>
<proteinExistence type="predicted"/>
<organism evidence="2 3">
    <name type="scientific">Entotheonella factor</name>
    <dbReference type="NCBI Taxonomy" id="1429438"/>
    <lineage>
        <taxon>Bacteria</taxon>
        <taxon>Pseudomonadati</taxon>
        <taxon>Nitrospinota/Tectimicrobiota group</taxon>
        <taxon>Candidatus Tectimicrobiota</taxon>
        <taxon>Candidatus Entotheonellia</taxon>
        <taxon>Candidatus Entotheonellales</taxon>
        <taxon>Candidatus Entotheonellaceae</taxon>
        <taxon>Candidatus Entotheonella</taxon>
    </lineage>
</organism>